<dbReference type="EMBL" id="QPKV01000004">
    <property type="protein sequence ID" value="RDC56134.1"/>
    <property type="molecule type" value="Genomic_DNA"/>
</dbReference>
<protein>
    <submittedName>
        <fullName evidence="2">Putative toxin-antitoxin system toxin component, PIN family</fullName>
    </submittedName>
</protein>
<name>A0A369PUD1_9SPHI</name>
<dbReference type="InterPro" id="IPR002850">
    <property type="entry name" value="PIN_toxin-like"/>
</dbReference>
<keyword evidence="3" id="KW-1185">Reference proteome</keyword>
<evidence type="ECO:0000313" key="2">
    <source>
        <dbReference type="EMBL" id="RDC56134.1"/>
    </source>
</evidence>
<evidence type="ECO:0000313" key="3">
    <source>
        <dbReference type="Proteomes" id="UP000253961"/>
    </source>
</evidence>
<dbReference type="NCBIfam" id="TIGR00305">
    <property type="entry name" value="putative toxin-antitoxin system toxin component, PIN family"/>
    <property type="match status" value="1"/>
</dbReference>
<gene>
    <name evidence="2" type="ORF">DU508_10955</name>
</gene>
<dbReference type="PANTHER" id="PTHR34610">
    <property type="entry name" value="SSL7007 PROTEIN"/>
    <property type="match status" value="1"/>
</dbReference>
<dbReference type="Pfam" id="PF13470">
    <property type="entry name" value="PIN_3"/>
    <property type="match status" value="1"/>
</dbReference>
<organism evidence="2 3">
    <name type="scientific">Pedobacter chinensis</name>
    <dbReference type="NCBI Taxonomy" id="2282421"/>
    <lineage>
        <taxon>Bacteria</taxon>
        <taxon>Pseudomonadati</taxon>
        <taxon>Bacteroidota</taxon>
        <taxon>Sphingobacteriia</taxon>
        <taxon>Sphingobacteriales</taxon>
        <taxon>Sphingobacteriaceae</taxon>
        <taxon>Pedobacter</taxon>
    </lineage>
</organism>
<sequence length="109" mass="13083">MQNQRNRIIIDTNLWISFLITQDFSKLDKIIFSKKTILIFSQELLDEFLEVVKRPKLRQYFIQEDLEELLETIDEYAEFVEVKTRINICRDEKDNFLLSLSVDGNVDFC</sequence>
<comment type="caution">
    <text evidence="2">The sequence shown here is derived from an EMBL/GenBank/DDBJ whole genome shotgun (WGS) entry which is preliminary data.</text>
</comment>
<dbReference type="PANTHER" id="PTHR34610:SF3">
    <property type="entry name" value="SSL7007 PROTEIN"/>
    <property type="match status" value="1"/>
</dbReference>
<proteinExistence type="predicted"/>
<dbReference type="Proteomes" id="UP000253961">
    <property type="component" value="Unassembled WGS sequence"/>
</dbReference>
<dbReference type="SUPFAM" id="SSF88723">
    <property type="entry name" value="PIN domain-like"/>
    <property type="match status" value="1"/>
</dbReference>
<dbReference type="InterPro" id="IPR029060">
    <property type="entry name" value="PIN-like_dom_sf"/>
</dbReference>
<dbReference type="InterPro" id="IPR002716">
    <property type="entry name" value="PIN_dom"/>
</dbReference>
<feature type="domain" description="PIN" evidence="1">
    <location>
        <begin position="7"/>
        <end position="108"/>
    </location>
</feature>
<dbReference type="RefSeq" id="WP_115402865.1">
    <property type="nucleotide sequence ID" value="NZ_QPKV01000004.1"/>
</dbReference>
<dbReference type="AlphaFoldDB" id="A0A369PUD1"/>
<dbReference type="OrthoDB" id="597986at2"/>
<evidence type="ECO:0000259" key="1">
    <source>
        <dbReference type="Pfam" id="PF13470"/>
    </source>
</evidence>
<reference evidence="2 3" key="1">
    <citation type="submission" date="2018-07" db="EMBL/GenBank/DDBJ databases">
        <title>Pedobacter sp. nov., isolated from soil.</title>
        <authorList>
            <person name="Zhou L.Y."/>
            <person name="Du Z.J."/>
        </authorList>
    </citation>
    <scope>NUCLEOTIDE SEQUENCE [LARGE SCALE GENOMIC DNA]</scope>
    <source>
        <strain evidence="2 3">JDX94</strain>
    </source>
</reference>
<accession>A0A369PUD1</accession>